<sequence>MKSKRDQIDIIVDMLEVIDEGMGSKSGIMKNANLSNTITEKYINILKNKGLIDYVDGRYVVTEKGKNILQRLRKLRELEVEIAELFNSVSKELS</sequence>
<name>A0A2U9IGB7_9CREN</name>
<protein>
    <submittedName>
        <fullName evidence="2">Transcriptional regulator</fullName>
    </submittedName>
</protein>
<evidence type="ECO:0000259" key="1">
    <source>
        <dbReference type="Pfam" id="PF14947"/>
    </source>
</evidence>
<dbReference type="OrthoDB" id="34509at2157"/>
<dbReference type="RefSeq" id="WP_110270983.1">
    <property type="nucleotide sequence ID" value="NZ_CP029289.2"/>
</dbReference>
<dbReference type="InterPro" id="IPR036390">
    <property type="entry name" value="WH_DNA-bd_sf"/>
</dbReference>
<dbReference type="InterPro" id="IPR038723">
    <property type="entry name" value="ArnR1-like_HTH"/>
</dbReference>
<dbReference type="Pfam" id="PF14947">
    <property type="entry name" value="HTH_45"/>
    <property type="match status" value="1"/>
</dbReference>
<organism evidence="2 3">
    <name type="scientific">Acidianus brierleyi</name>
    <dbReference type="NCBI Taxonomy" id="41673"/>
    <lineage>
        <taxon>Archaea</taxon>
        <taxon>Thermoproteota</taxon>
        <taxon>Thermoprotei</taxon>
        <taxon>Sulfolobales</taxon>
        <taxon>Sulfolobaceae</taxon>
        <taxon>Acidianus</taxon>
    </lineage>
</organism>
<dbReference type="SUPFAM" id="SSF46785">
    <property type="entry name" value="Winged helix' DNA-binding domain"/>
    <property type="match status" value="1"/>
</dbReference>
<dbReference type="Gene3D" id="1.10.10.10">
    <property type="entry name" value="Winged helix-like DNA-binding domain superfamily/Winged helix DNA-binding domain"/>
    <property type="match status" value="1"/>
</dbReference>
<dbReference type="KEGG" id="abri:DFR85_11340"/>
<dbReference type="Proteomes" id="UP000248044">
    <property type="component" value="Chromosome"/>
</dbReference>
<feature type="domain" description="ArnR1-like winged helix-turn-helix" evidence="1">
    <location>
        <begin position="4"/>
        <end position="79"/>
    </location>
</feature>
<dbReference type="InterPro" id="IPR036388">
    <property type="entry name" value="WH-like_DNA-bd_sf"/>
</dbReference>
<accession>A0A2U9IGB7</accession>
<reference evidence="2 3" key="1">
    <citation type="submission" date="2018-05" db="EMBL/GenBank/DDBJ databases">
        <title>Complete Genome Sequences of Extremely Thermoacidophilic, Metal-Mobilizing Type-Strain Members of the Archaeal Family Sulfolobaceae: Acidianus brierleyi DSM-1651T, Acidianus sulfidivorans DSM-18786T, Metallosphaera hakonensis DSM-7519T, and Metallosphaera prunae DSM-10039T.</title>
        <authorList>
            <person name="Counts J.A."/>
            <person name="Kelly R.M."/>
        </authorList>
    </citation>
    <scope>NUCLEOTIDE SEQUENCE [LARGE SCALE GENOMIC DNA]</scope>
    <source>
        <strain evidence="2 3">DSM 1651</strain>
    </source>
</reference>
<dbReference type="EMBL" id="CP029289">
    <property type="protein sequence ID" value="AWR95102.1"/>
    <property type="molecule type" value="Genomic_DNA"/>
</dbReference>
<keyword evidence="3" id="KW-1185">Reference proteome</keyword>
<gene>
    <name evidence="2" type="ORF">DFR85_11340</name>
</gene>
<dbReference type="GeneID" id="36832758"/>
<proteinExistence type="predicted"/>
<evidence type="ECO:0000313" key="3">
    <source>
        <dbReference type="Proteomes" id="UP000248044"/>
    </source>
</evidence>
<dbReference type="AlphaFoldDB" id="A0A2U9IGB7"/>
<evidence type="ECO:0000313" key="2">
    <source>
        <dbReference type="EMBL" id="AWR95102.1"/>
    </source>
</evidence>